<dbReference type="PANTHER" id="PTHR24559">
    <property type="entry name" value="TRANSPOSON TY3-I GAG-POL POLYPROTEIN"/>
    <property type="match status" value="1"/>
</dbReference>
<gene>
    <name evidence="1" type="ORF">KIW84_046056</name>
</gene>
<dbReference type="SUPFAM" id="SSF56672">
    <property type="entry name" value="DNA/RNA polymerases"/>
    <property type="match status" value="1"/>
</dbReference>
<protein>
    <submittedName>
        <fullName evidence="1">Uncharacterized protein</fullName>
    </submittedName>
</protein>
<reference evidence="1 2" key="1">
    <citation type="journal article" date="2022" name="Nat. Genet.">
        <title>Improved pea reference genome and pan-genome highlight genomic features and evolutionary characteristics.</title>
        <authorList>
            <person name="Yang T."/>
            <person name="Liu R."/>
            <person name="Luo Y."/>
            <person name="Hu S."/>
            <person name="Wang D."/>
            <person name="Wang C."/>
            <person name="Pandey M.K."/>
            <person name="Ge S."/>
            <person name="Xu Q."/>
            <person name="Li N."/>
            <person name="Li G."/>
            <person name="Huang Y."/>
            <person name="Saxena R.K."/>
            <person name="Ji Y."/>
            <person name="Li M."/>
            <person name="Yan X."/>
            <person name="He Y."/>
            <person name="Liu Y."/>
            <person name="Wang X."/>
            <person name="Xiang C."/>
            <person name="Varshney R.K."/>
            <person name="Ding H."/>
            <person name="Gao S."/>
            <person name="Zong X."/>
        </authorList>
    </citation>
    <scope>NUCLEOTIDE SEQUENCE [LARGE SCALE GENOMIC DNA]</scope>
    <source>
        <strain evidence="1 2">cv. Zhongwan 6</strain>
    </source>
</reference>
<dbReference type="Gene3D" id="3.10.10.10">
    <property type="entry name" value="HIV Type 1 Reverse Transcriptase, subunit A, domain 1"/>
    <property type="match status" value="1"/>
</dbReference>
<accession>A0A9D4XLS6</accession>
<dbReference type="Proteomes" id="UP001058974">
    <property type="component" value="Chromosome 4"/>
</dbReference>
<sequence length="319" mass="37153">MVSTRREIDVRLEILEHRFEGLLAMRENMEKILEDGRKERVEASQQIVELTALMRHTLRTTSGSLNDSDDDASIHTKHPRKCEERWRKLEIPVFEGTDTYGWFNGVERYFDLKKIGENEDLQAAMVAMEGKALVRYQWWEFLTQNPTWEDFRVVILRRTYNSTKKVTWAPNSRSQNQVASSIGESKLSKAATSFKSILKVMRDEGRVFLLEYQILKAGTGSVISPPSWLEEVLSEFEEVFQEPKGVPSSRRQKHVIVLKEGVNIPNIKPYRYPHYQKNETERLVDDMLKSGVIGPNASPYSSPIILVRKRWRMTFLCRL</sequence>
<dbReference type="PANTHER" id="PTHR24559:SF450">
    <property type="entry name" value="RNA-DIRECTED DNA POLYMERASE HOMOLOG"/>
    <property type="match status" value="1"/>
</dbReference>
<proteinExistence type="predicted"/>
<dbReference type="AlphaFoldDB" id="A0A9D4XLS6"/>
<evidence type="ECO:0000313" key="2">
    <source>
        <dbReference type="Proteomes" id="UP001058974"/>
    </source>
</evidence>
<comment type="caution">
    <text evidence="1">The sequence shown here is derived from an EMBL/GenBank/DDBJ whole genome shotgun (WGS) entry which is preliminary data.</text>
</comment>
<dbReference type="InterPro" id="IPR043502">
    <property type="entry name" value="DNA/RNA_pol_sf"/>
</dbReference>
<dbReference type="Gramene" id="Psat04G0605600-T1">
    <property type="protein sequence ID" value="KAI5422882.1"/>
    <property type="gene ID" value="KIW84_046056"/>
</dbReference>
<dbReference type="EMBL" id="JAMSHJ010000004">
    <property type="protein sequence ID" value="KAI5422882.1"/>
    <property type="molecule type" value="Genomic_DNA"/>
</dbReference>
<keyword evidence="2" id="KW-1185">Reference proteome</keyword>
<name>A0A9D4XLS6_PEA</name>
<organism evidence="1 2">
    <name type="scientific">Pisum sativum</name>
    <name type="common">Garden pea</name>
    <name type="synonym">Lathyrus oleraceus</name>
    <dbReference type="NCBI Taxonomy" id="3888"/>
    <lineage>
        <taxon>Eukaryota</taxon>
        <taxon>Viridiplantae</taxon>
        <taxon>Streptophyta</taxon>
        <taxon>Embryophyta</taxon>
        <taxon>Tracheophyta</taxon>
        <taxon>Spermatophyta</taxon>
        <taxon>Magnoliopsida</taxon>
        <taxon>eudicotyledons</taxon>
        <taxon>Gunneridae</taxon>
        <taxon>Pentapetalae</taxon>
        <taxon>rosids</taxon>
        <taxon>fabids</taxon>
        <taxon>Fabales</taxon>
        <taxon>Fabaceae</taxon>
        <taxon>Papilionoideae</taxon>
        <taxon>50 kb inversion clade</taxon>
        <taxon>NPAAA clade</taxon>
        <taxon>Hologalegina</taxon>
        <taxon>IRL clade</taxon>
        <taxon>Fabeae</taxon>
        <taxon>Lathyrus</taxon>
    </lineage>
</organism>
<dbReference type="InterPro" id="IPR053134">
    <property type="entry name" value="RNA-dir_DNA_polymerase"/>
</dbReference>
<evidence type="ECO:0000313" key="1">
    <source>
        <dbReference type="EMBL" id="KAI5422882.1"/>
    </source>
</evidence>